<name>W8BU00_CERCA</name>
<gene>
    <name evidence="2" type="ORF">CCAP1982_LOCUS14830</name>
</gene>
<sequence length="322" mass="37308">MGKKKGRFGNRRPYYRGKPLFDILKELPDHGVGRLIKRGSHQNDDPLTPTYMRIIKADLSNPAIGSKPSNKQKKISNNKRIEVLVERTWRGVTHPRTVNICSTSYLADFILIPKEEEEKYIKHSKTAKNYVHWSQAQRKRIKERIAEGMSVEEAKEKEKEMIAKTDSEDGNLSNADMPENSDITYDDNFDEEENEEQSDELTDSEDVNEESEEGKAECEKPTSQSLEKNTRGNDSKRHRDRRSSDRDFDNFTEEQKQRIDKMIQQGMHPDTANQLELERQIGLKSAATGGSKAADRRYNSKRKWSRSSKDRKFNKGKVSRLR</sequence>
<evidence type="ECO:0000313" key="2">
    <source>
        <dbReference type="EMBL" id="CAD7006516.1"/>
    </source>
</evidence>
<reference evidence="3" key="1">
    <citation type="submission" date="2013-07" db="EMBL/GenBank/DDBJ databases">
        <authorList>
            <person name="Geib S."/>
        </authorList>
    </citation>
    <scope>NUCLEOTIDE SEQUENCE</scope>
</reference>
<feature type="compositionally biased region" description="Basic and acidic residues" evidence="1">
    <location>
        <begin position="152"/>
        <end position="167"/>
    </location>
</feature>
<dbReference type="Pfam" id="PF16053">
    <property type="entry name" value="MRP-S34"/>
    <property type="match status" value="1"/>
</dbReference>
<keyword evidence="4" id="KW-1185">Reference proteome</keyword>
<feature type="compositionally biased region" description="Basic and acidic residues" evidence="1">
    <location>
        <begin position="228"/>
        <end position="261"/>
    </location>
</feature>
<dbReference type="Proteomes" id="UP000606786">
    <property type="component" value="Unassembled WGS sequence"/>
</dbReference>
<feature type="region of interest" description="Disordered" evidence="1">
    <location>
        <begin position="147"/>
        <end position="322"/>
    </location>
</feature>
<reference evidence="3" key="2">
    <citation type="journal article" date="2014" name="BMC Genomics">
        <title>A genomic perspective to assessing quality of mass-reared SIT flies used in Mediterranean fruit fly (Ceratitis capitata) eradication in California.</title>
        <authorList>
            <person name="Calla B."/>
            <person name="Hall B."/>
            <person name="Hou S."/>
            <person name="Geib S.M."/>
        </authorList>
    </citation>
    <scope>NUCLEOTIDE SEQUENCE</scope>
</reference>
<reference evidence="2" key="3">
    <citation type="submission" date="2020-11" db="EMBL/GenBank/DDBJ databases">
        <authorList>
            <person name="Whitehead M."/>
        </authorList>
    </citation>
    <scope>NUCLEOTIDE SEQUENCE</scope>
    <source>
        <strain evidence="2">EGII</strain>
    </source>
</reference>
<dbReference type="EMBL" id="GAMC01003883">
    <property type="protein sequence ID" value="JAC02673.1"/>
    <property type="molecule type" value="mRNA"/>
</dbReference>
<accession>W8BU00</accession>
<dbReference type="PANTHER" id="PTHR28589:SF1">
    <property type="entry name" value="SMALL RIBOSOMAL SUBUNIT PROTEIN MS34"/>
    <property type="match status" value="1"/>
</dbReference>
<dbReference type="GO" id="GO:0005739">
    <property type="term" value="C:mitochondrion"/>
    <property type="evidence" value="ECO:0007669"/>
    <property type="project" value="InterPro"/>
</dbReference>
<evidence type="ECO:0000313" key="4">
    <source>
        <dbReference type="Proteomes" id="UP000606786"/>
    </source>
</evidence>
<evidence type="ECO:0000313" key="3">
    <source>
        <dbReference type="EMBL" id="JAC02673.1"/>
    </source>
</evidence>
<dbReference type="GO" id="GO:0003735">
    <property type="term" value="F:structural constituent of ribosome"/>
    <property type="evidence" value="ECO:0007669"/>
    <property type="project" value="InterPro"/>
</dbReference>
<feature type="compositionally biased region" description="Acidic residues" evidence="1">
    <location>
        <begin position="184"/>
        <end position="212"/>
    </location>
</feature>
<dbReference type="InterPro" id="IPR032053">
    <property type="entry name" value="Ribosomal_mS34"/>
</dbReference>
<dbReference type="OrthoDB" id="16434at2759"/>
<proteinExistence type="evidence at transcript level"/>
<organism evidence="3">
    <name type="scientific">Ceratitis capitata</name>
    <name type="common">Mediterranean fruit fly</name>
    <name type="synonym">Tephritis capitata</name>
    <dbReference type="NCBI Taxonomy" id="7213"/>
    <lineage>
        <taxon>Eukaryota</taxon>
        <taxon>Metazoa</taxon>
        <taxon>Ecdysozoa</taxon>
        <taxon>Arthropoda</taxon>
        <taxon>Hexapoda</taxon>
        <taxon>Insecta</taxon>
        <taxon>Pterygota</taxon>
        <taxon>Neoptera</taxon>
        <taxon>Endopterygota</taxon>
        <taxon>Diptera</taxon>
        <taxon>Brachycera</taxon>
        <taxon>Muscomorpha</taxon>
        <taxon>Tephritoidea</taxon>
        <taxon>Tephritidae</taxon>
        <taxon>Ceratitis</taxon>
        <taxon>Ceratitis</taxon>
    </lineage>
</organism>
<dbReference type="EMBL" id="CAJHJT010000034">
    <property type="protein sequence ID" value="CAD7006516.1"/>
    <property type="molecule type" value="Genomic_DNA"/>
</dbReference>
<evidence type="ECO:0000256" key="1">
    <source>
        <dbReference type="SAM" id="MobiDB-lite"/>
    </source>
</evidence>
<protein>
    <submittedName>
        <fullName evidence="2">(Mediterranean fruit fly) hypothetical protein</fullName>
    </submittedName>
</protein>
<dbReference type="PANTHER" id="PTHR28589">
    <property type="entry name" value="28S RIBOSOMAL PROTEIN S34, MITOCHONDRIAL"/>
    <property type="match status" value="1"/>
</dbReference>
<dbReference type="AlphaFoldDB" id="W8BU00"/>